<evidence type="ECO:0000256" key="2">
    <source>
        <dbReference type="ARBA" id="ARBA00034301"/>
    </source>
</evidence>
<evidence type="ECO:0000313" key="5">
    <source>
        <dbReference type="EMBL" id="MBJ6363669.1"/>
    </source>
</evidence>
<dbReference type="Gene3D" id="3.60.15.10">
    <property type="entry name" value="Ribonuclease Z/Hydroxyacylglutathione hydrolase-like"/>
    <property type="match status" value="1"/>
</dbReference>
<comment type="function">
    <text evidence="2">Counteracts the endogenous Pycsar antiviral defense system. Phosphodiesterase that enables metal-dependent hydrolysis of host cyclic nucleotide Pycsar defense signals such as cCMP and cUMP.</text>
</comment>
<reference evidence="5" key="1">
    <citation type="submission" date="2020-12" db="EMBL/GenBank/DDBJ databases">
        <authorList>
            <person name="Huq M.A."/>
        </authorList>
    </citation>
    <scope>NUCLEOTIDE SEQUENCE</scope>
    <source>
        <strain evidence="5">MAHUQ-46</strain>
    </source>
</reference>
<dbReference type="CDD" id="cd16279">
    <property type="entry name" value="metallo-hydrolase-like_MBL-fold"/>
    <property type="match status" value="1"/>
</dbReference>
<dbReference type="InterPro" id="IPR036866">
    <property type="entry name" value="RibonucZ/Hydroxyglut_hydro"/>
</dbReference>
<proteinExistence type="predicted"/>
<keyword evidence="6" id="KW-1185">Reference proteome</keyword>
<protein>
    <submittedName>
        <fullName evidence="5">MBL fold metallo-hydrolase</fullName>
    </submittedName>
</protein>
<sequence length="266" mass="30228">MTRLTFLGTGDAMGVPRTYCDCEVCQEARSRGVNRRLRSSLHICDKVSGDTLIDCGPDFGRQMELAGLRDVDRVLITHAHFDHIGGLVEWADACRWLNKKGQLYAPQIVLDEISARFPWLNRSLDLYSLDEGLQLGHWKVKSWKVNHGKNGYAFAFRFDHDQTGTAWAYCSDAISLTEEQLQPLFGLELLILGTSFYKEPFPIETRSVYDVQEAMELISVIQPKTTILTHLSHDLDLQREYALPEEVTFSKTGMTYSFLDGTPLVF</sequence>
<comment type="catalytic activity">
    <reaction evidence="1">
        <text>3',5'-cyclic CMP + H2O = CMP + H(+)</text>
        <dbReference type="Rhea" id="RHEA:72675"/>
        <dbReference type="ChEBI" id="CHEBI:15377"/>
        <dbReference type="ChEBI" id="CHEBI:15378"/>
        <dbReference type="ChEBI" id="CHEBI:58003"/>
        <dbReference type="ChEBI" id="CHEBI:60377"/>
    </reaction>
    <physiologicalReaction direction="left-to-right" evidence="1">
        <dbReference type="Rhea" id="RHEA:72676"/>
    </physiologicalReaction>
</comment>
<dbReference type="PANTHER" id="PTHR42663">
    <property type="entry name" value="HYDROLASE C777.06C-RELATED-RELATED"/>
    <property type="match status" value="1"/>
</dbReference>
<dbReference type="AlphaFoldDB" id="A0A934MSW8"/>
<comment type="catalytic activity">
    <reaction evidence="3">
        <text>3',5'-cyclic UMP + H2O = UMP + H(+)</text>
        <dbReference type="Rhea" id="RHEA:70575"/>
        <dbReference type="ChEBI" id="CHEBI:15377"/>
        <dbReference type="ChEBI" id="CHEBI:15378"/>
        <dbReference type="ChEBI" id="CHEBI:57865"/>
        <dbReference type="ChEBI" id="CHEBI:184387"/>
    </reaction>
    <physiologicalReaction direction="left-to-right" evidence="3">
        <dbReference type="Rhea" id="RHEA:70576"/>
    </physiologicalReaction>
</comment>
<dbReference type="InterPro" id="IPR001279">
    <property type="entry name" value="Metallo-B-lactamas"/>
</dbReference>
<dbReference type="Pfam" id="PF12706">
    <property type="entry name" value="Lactamase_B_2"/>
    <property type="match status" value="1"/>
</dbReference>
<dbReference type="SMART" id="SM00849">
    <property type="entry name" value="Lactamase_B"/>
    <property type="match status" value="1"/>
</dbReference>
<evidence type="ECO:0000256" key="3">
    <source>
        <dbReference type="ARBA" id="ARBA00048505"/>
    </source>
</evidence>
<evidence type="ECO:0000313" key="6">
    <source>
        <dbReference type="Proteomes" id="UP000640274"/>
    </source>
</evidence>
<dbReference type="SUPFAM" id="SSF56281">
    <property type="entry name" value="Metallo-hydrolase/oxidoreductase"/>
    <property type="match status" value="1"/>
</dbReference>
<gene>
    <name evidence="5" type="ORF">JFN88_20880</name>
</gene>
<dbReference type="PANTHER" id="PTHR42663:SF6">
    <property type="entry name" value="HYDROLASE C777.06C-RELATED"/>
    <property type="match status" value="1"/>
</dbReference>
<organism evidence="5 6">
    <name type="scientific">Paenibacillus roseus</name>
    <dbReference type="NCBI Taxonomy" id="2798579"/>
    <lineage>
        <taxon>Bacteria</taxon>
        <taxon>Bacillati</taxon>
        <taxon>Bacillota</taxon>
        <taxon>Bacilli</taxon>
        <taxon>Bacillales</taxon>
        <taxon>Paenibacillaceae</taxon>
        <taxon>Paenibacillus</taxon>
    </lineage>
</organism>
<evidence type="ECO:0000259" key="4">
    <source>
        <dbReference type="SMART" id="SM00849"/>
    </source>
</evidence>
<evidence type="ECO:0000256" key="1">
    <source>
        <dbReference type="ARBA" id="ARBA00034221"/>
    </source>
</evidence>
<comment type="caution">
    <text evidence="5">The sequence shown here is derived from an EMBL/GenBank/DDBJ whole genome shotgun (WGS) entry which is preliminary data.</text>
</comment>
<name>A0A934MSW8_9BACL</name>
<dbReference type="EMBL" id="JAELUP010000103">
    <property type="protein sequence ID" value="MBJ6363669.1"/>
    <property type="molecule type" value="Genomic_DNA"/>
</dbReference>
<accession>A0A934MSW8</accession>
<feature type="domain" description="Metallo-beta-lactamase" evidence="4">
    <location>
        <begin position="37"/>
        <end position="230"/>
    </location>
</feature>
<dbReference type="Proteomes" id="UP000640274">
    <property type="component" value="Unassembled WGS sequence"/>
</dbReference>
<dbReference type="RefSeq" id="WP_199021195.1">
    <property type="nucleotide sequence ID" value="NZ_JAELUP010000103.1"/>
</dbReference>